<dbReference type="CDD" id="cd06526">
    <property type="entry name" value="metazoan_ACD"/>
    <property type="match status" value="1"/>
</dbReference>
<dbReference type="PANTHER" id="PTHR45640">
    <property type="entry name" value="HEAT SHOCK PROTEIN HSP-12.2-RELATED"/>
    <property type="match status" value="1"/>
</dbReference>
<reference evidence="6 7" key="1">
    <citation type="journal article" date="2021" name="BMC Biol.">
        <title>Horizontally acquired antibacterial genes associated with adaptive radiation of ladybird beetles.</title>
        <authorList>
            <person name="Li H.S."/>
            <person name="Tang X.F."/>
            <person name="Huang Y.H."/>
            <person name="Xu Z.Y."/>
            <person name="Chen M.L."/>
            <person name="Du X.Y."/>
            <person name="Qiu B.Y."/>
            <person name="Chen P.T."/>
            <person name="Zhang W."/>
            <person name="Slipinski A."/>
            <person name="Escalona H.E."/>
            <person name="Waterhouse R.M."/>
            <person name="Zwick A."/>
            <person name="Pang H."/>
        </authorList>
    </citation>
    <scope>NUCLEOTIDE SEQUENCE [LARGE SCALE GENOMIC DNA]</scope>
    <source>
        <strain evidence="6">SYSU2018</strain>
    </source>
</reference>
<gene>
    <name evidence="6" type="ORF">HHI36_006760</name>
</gene>
<organism evidence="6 7">
    <name type="scientific">Cryptolaemus montrouzieri</name>
    <dbReference type="NCBI Taxonomy" id="559131"/>
    <lineage>
        <taxon>Eukaryota</taxon>
        <taxon>Metazoa</taxon>
        <taxon>Ecdysozoa</taxon>
        <taxon>Arthropoda</taxon>
        <taxon>Hexapoda</taxon>
        <taxon>Insecta</taxon>
        <taxon>Pterygota</taxon>
        <taxon>Neoptera</taxon>
        <taxon>Endopterygota</taxon>
        <taxon>Coleoptera</taxon>
        <taxon>Polyphaga</taxon>
        <taxon>Cucujiformia</taxon>
        <taxon>Coccinelloidea</taxon>
        <taxon>Coccinellidae</taxon>
        <taxon>Scymninae</taxon>
        <taxon>Scymnini</taxon>
        <taxon>Cryptolaemus</taxon>
    </lineage>
</organism>
<feature type="compositionally biased region" description="Basic and acidic residues" evidence="4">
    <location>
        <begin position="231"/>
        <end position="249"/>
    </location>
</feature>
<evidence type="ECO:0000313" key="6">
    <source>
        <dbReference type="EMBL" id="KAL3283621.1"/>
    </source>
</evidence>
<dbReference type="Proteomes" id="UP001516400">
    <property type="component" value="Unassembled WGS sequence"/>
</dbReference>
<dbReference type="AlphaFoldDB" id="A0ABD2NY28"/>
<evidence type="ECO:0000256" key="1">
    <source>
        <dbReference type="ARBA" id="ARBA00023016"/>
    </source>
</evidence>
<dbReference type="InterPro" id="IPR008978">
    <property type="entry name" value="HSP20-like_chaperone"/>
</dbReference>
<comment type="caution">
    <text evidence="6">The sequence shown here is derived from an EMBL/GenBank/DDBJ whole genome shotgun (WGS) entry which is preliminary data.</text>
</comment>
<name>A0ABD2NY28_9CUCU</name>
<evidence type="ECO:0000256" key="3">
    <source>
        <dbReference type="RuleBase" id="RU003616"/>
    </source>
</evidence>
<dbReference type="Gene3D" id="2.60.40.790">
    <property type="match status" value="1"/>
</dbReference>
<protein>
    <recommendedName>
        <fullName evidence="5">SHSP domain-containing protein</fullName>
    </recommendedName>
</protein>
<dbReference type="PRINTS" id="PR00299">
    <property type="entry name" value="ACRYSTALLIN"/>
</dbReference>
<dbReference type="InterPro" id="IPR002068">
    <property type="entry name" value="A-crystallin/Hsp20_dom"/>
</dbReference>
<keyword evidence="7" id="KW-1185">Reference proteome</keyword>
<feature type="region of interest" description="Disordered" evidence="4">
    <location>
        <begin position="213"/>
        <end position="249"/>
    </location>
</feature>
<dbReference type="PROSITE" id="PS01031">
    <property type="entry name" value="SHSP"/>
    <property type="match status" value="1"/>
</dbReference>
<proteinExistence type="inferred from homology"/>
<dbReference type="SUPFAM" id="SSF49764">
    <property type="entry name" value="HSP20-like chaperones"/>
    <property type="match status" value="1"/>
</dbReference>
<dbReference type="Pfam" id="PF00011">
    <property type="entry name" value="HSP20"/>
    <property type="match status" value="1"/>
</dbReference>
<dbReference type="PANTHER" id="PTHR45640:SF13">
    <property type="entry name" value="HEAT SHOCK PROTEIN 22-RELATED"/>
    <property type="match status" value="1"/>
</dbReference>
<evidence type="ECO:0000313" key="7">
    <source>
        <dbReference type="Proteomes" id="UP001516400"/>
    </source>
</evidence>
<keyword evidence="1" id="KW-0346">Stress response</keyword>
<dbReference type="GO" id="GO:0009408">
    <property type="term" value="P:response to heat"/>
    <property type="evidence" value="ECO:0007669"/>
    <property type="project" value="UniProtKB-ARBA"/>
</dbReference>
<comment type="similarity">
    <text evidence="2 3">Belongs to the small heat shock protein (HSP20) family.</text>
</comment>
<feature type="domain" description="SHSP" evidence="5">
    <location>
        <begin position="116"/>
        <end position="225"/>
    </location>
</feature>
<evidence type="ECO:0000256" key="4">
    <source>
        <dbReference type="SAM" id="MobiDB-lite"/>
    </source>
</evidence>
<dbReference type="InterPro" id="IPR001436">
    <property type="entry name" value="Alpha-crystallin/sHSP_animal"/>
</dbReference>
<sequence>MMLRSPLSLFLENSPCYKYLNRRLVAAIQFCEVFSLKLSSLYRINVLSKYISENCNSLKMSLLPYLLDSYIRPTRVMDQQFGLCLDPEDLLSPVVDPRQFGLCLRNPVGYIRPWRSALSQKDTGSTIAVNKDKFEANLDVQQFKPEEITVKVSGNNTVTIEGKHEEKQDEHGFISRQFVRRYVLPQDCDAGKIESKLSSDGVLTITAPKIKTSEAEHKTITIQHTGQPAKIENKKEEKKEEKEEKKTGK</sequence>
<accession>A0ABD2NY28</accession>
<dbReference type="EMBL" id="JABFTP020000144">
    <property type="protein sequence ID" value="KAL3283621.1"/>
    <property type="molecule type" value="Genomic_DNA"/>
</dbReference>
<evidence type="ECO:0000256" key="2">
    <source>
        <dbReference type="PROSITE-ProRule" id="PRU00285"/>
    </source>
</evidence>
<evidence type="ECO:0000259" key="5">
    <source>
        <dbReference type="PROSITE" id="PS01031"/>
    </source>
</evidence>